<evidence type="ECO:0000256" key="6">
    <source>
        <dbReference type="ARBA" id="ARBA00025959"/>
    </source>
</evidence>
<evidence type="ECO:0000256" key="7">
    <source>
        <dbReference type="ARBA" id="ARBA00049483"/>
    </source>
</evidence>
<protein>
    <recommendedName>
        <fullName evidence="4">Light-independent protochlorophyllide reductase subunit B</fullName>
        <ecNumber evidence="3">1.3.7.7</ecNumber>
    </recommendedName>
</protein>
<sequence length="490" mass="59495">MKLAYWMYAGPAHIGTLRIASSFKNVHAIMHAPLGDDYFVMIVRHNNLLLYQDIKWRHLAKYIDKLKSREYKAFIQKYHIYNIQNYFVNFPLLVLSSSQSSLCDINSQINSFELGYILYCFTSIRCVDISFFYYYRNIFNIKIFTFIKYLVFQAHYLLIFLSCQIYGSYIRYLCKTFYGSHYNFDNSFYKQYIELQKYERFLVLDLRYLVDYLSLSRFFNKMYNDKCLVKYILNILDIKTFDRLLISLHVGTNKISIYQSKLLRKLQEVVMLQLIYELSSLLYRSYKLQNIKLQIVVFDKNNEIIFFYNKALERRLNYFLLCGGVFKNIKEELIRGSLLNGIFTRSSFYSIESFSYPFNFIFKPSLYNQFILMKYVSLIIHKLDIQSSFVINIRLNMLLVVWLSQYKRLSKRVLYLLDYLIDLKLRYYLMYSSHFLIKLSQKSYLDQTILRRKNYFCTSLYNKKYRKYYSPIKLLWDKYFKCYINLREAV</sequence>
<comment type="function">
    <text evidence="5">Component of the dark-operative protochlorophyllide reductase (DPOR) that uses Mg-ATP and reduced ferredoxin to reduce ring D of protochlorophyllide (Pchlide) to form chlorophyllide a (Chlide). This reaction is light-independent. The NB-protein (ChlN-ChlB) is the catalytic component of the complex.</text>
</comment>
<comment type="catalytic activity">
    <reaction evidence="7">
        <text>chlorophyllide a + oxidized 2[4Fe-4S]-[ferredoxin] + 2 ADP + 2 phosphate = protochlorophyllide a + reduced 2[4Fe-4S]-[ferredoxin] + 2 ATP + 2 H2O</text>
        <dbReference type="Rhea" id="RHEA:28202"/>
        <dbReference type="Rhea" id="RHEA-COMP:10002"/>
        <dbReference type="Rhea" id="RHEA-COMP:10004"/>
        <dbReference type="ChEBI" id="CHEBI:15377"/>
        <dbReference type="ChEBI" id="CHEBI:30616"/>
        <dbReference type="ChEBI" id="CHEBI:33722"/>
        <dbReference type="ChEBI" id="CHEBI:33723"/>
        <dbReference type="ChEBI" id="CHEBI:43474"/>
        <dbReference type="ChEBI" id="CHEBI:83348"/>
        <dbReference type="ChEBI" id="CHEBI:83350"/>
        <dbReference type="ChEBI" id="CHEBI:456216"/>
        <dbReference type="EC" id="1.3.7.7"/>
    </reaction>
</comment>
<comment type="subunit">
    <text evidence="6">Protochlorophyllide reductase is composed of three subunits; ChlL, ChlN and ChlB. Forms a heterotetramer of two ChlB and two ChlN subunits.</text>
</comment>
<comment type="pathway">
    <text evidence="1">Porphyrin-containing compound metabolism; chlorophyll biosynthesis (light-independent).</text>
</comment>
<proteinExistence type="inferred from homology"/>
<geneLocation type="plastid" evidence="8"/>
<dbReference type="SUPFAM" id="SSF53807">
    <property type="entry name" value="Helical backbone' metal receptor"/>
    <property type="match status" value="1"/>
</dbReference>
<evidence type="ECO:0000256" key="2">
    <source>
        <dbReference type="ARBA" id="ARBA00008935"/>
    </source>
</evidence>
<dbReference type="RefSeq" id="YP_009502128.1">
    <property type="nucleotide sequence ID" value="NC_038144.1"/>
</dbReference>
<organism evidence="8">
    <name type="scientific">Porolithon onkodes</name>
    <dbReference type="NCBI Taxonomy" id="231751"/>
    <lineage>
        <taxon>Eukaryota</taxon>
        <taxon>Rhodophyta</taxon>
        <taxon>Florideophyceae</taxon>
        <taxon>Corallinophycidae</taxon>
        <taxon>Corallinales</taxon>
        <taxon>Porolithaceae</taxon>
        <taxon>Porolithon</taxon>
    </lineage>
</organism>
<dbReference type="PANTHER" id="PTHR33712">
    <property type="entry name" value="LIGHT-INDEPENDENT PROTOCHLOROPHYLLIDE REDUCTASE SUBUNIT B"/>
    <property type="match status" value="1"/>
</dbReference>
<dbReference type="EC" id="1.3.7.7" evidence="3"/>
<name>A0A2Z2L5X5_9FLOR</name>
<accession>A0A2Z2L5X5</accession>
<dbReference type="EMBL" id="KY212106">
    <property type="protein sequence ID" value="ASB29730.1"/>
    <property type="molecule type" value="Genomic_DNA"/>
</dbReference>
<evidence type="ECO:0000256" key="4">
    <source>
        <dbReference type="ARBA" id="ARBA00017673"/>
    </source>
</evidence>
<dbReference type="InterPro" id="IPR050152">
    <property type="entry name" value="ChlB/BchB/BchZ"/>
</dbReference>
<evidence type="ECO:0000256" key="1">
    <source>
        <dbReference type="ARBA" id="ARBA00004949"/>
    </source>
</evidence>
<gene>
    <name evidence="8" type="primary">chlB</name>
</gene>
<keyword evidence="8" id="KW-0934">Plastid</keyword>
<dbReference type="AlphaFoldDB" id="A0A2Z2L5X5"/>
<comment type="similarity">
    <text evidence="2">Belongs to the ChlB/BchB/BchZ family.</text>
</comment>
<evidence type="ECO:0000256" key="5">
    <source>
        <dbReference type="ARBA" id="ARBA00025201"/>
    </source>
</evidence>
<reference evidence="8" key="1">
    <citation type="submission" date="2016-11" db="EMBL/GenBank/DDBJ databases">
        <title>Complete organellar and ribosomal genomic analysis of the lectotype specimen of the reef forming species Porolithon onkodes (Heydrich) Foslie.</title>
        <authorList>
            <person name="Hughey J.R."/>
            <person name="Gabrielson P.W."/>
        </authorList>
    </citation>
    <scope>NUCLEOTIDE SEQUENCE</scope>
</reference>
<evidence type="ECO:0000256" key="3">
    <source>
        <dbReference type="ARBA" id="ARBA00012713"/>
    </source>
</evidence>
<dbReference type="GeneID" id="37507651"/>
<dbReference type="PANTHER" id="PTHR33712:SF7">
    <property type="entry name" value="LIGHT-INDEPENDENT PROTOCHLOROPHYLLIDE REDUCTASE SUBUNIT B"/>
    <property type="match status" value="1"/>
</dbReference>
<evidence type="ECO:0000313" key="8">
    <source>
        <dbReference type="EMBL" id="ASB29730.1"/>
    </source>
</evidence>
<dbReference type="Gene3D" id="3.40.50.1980">
    <property type="entry name" value="Nitrogenase molybdenum iron protein domain"/>
    <property type="match status" value="1"/>
</dbReference>